<dbReference type="Gene3D" id="3.40.50.300">
    <property type="entry name" value="P-loop containing nucleotide triphosphate hydrolases"/>
    <property type="match status" value="2"/>
</dbReference>
<keyword evidence="4 7" id="KW-0347">Helicase</keyword>
<dbReference type="GO" id="GO:0005694">
    <property type="term" value="C:chromosome"/>
    <property type="evidence" value="ECO:0007669"/>
    <property type="project" value="TreeGrafter"/>
</dbReference>
<feature type="domain" description="Helicase ATP-binding" evidence="8">
    <location>
        <begin position="37"/>
        <end position="211"/>
    </location>
</feature>
<accession>A0A4Z1I9Y0</accession>
<evidence type="ECO:0000256" key="2">
    <source>
        <dbReference type="ARBA" id="ARBA00022741"/>
    </source>
</evidence>
<dbReference type="GO" id="GO:0016887">
    <property type="term" value="F:ATP hydrolysis activity"/>
    <property type="evidence" value="ECO:0007669"/>
    <property type="project" value="RHEA"/>
</dbReference>
<evidence type="ECO:0000256" key="4">
    <source>
        <dbReference type="ARBA" id="ARBA00022806"/>
    </source>
</evidence>
<keyword evidence="11" id="KW-1185">Reference proteome</keyword>
<dbReference type="GO" id="GO:0003676">
    <property type="term" value="F:nucleic acid binding"/>
    <property type="evidence" value="ECO:0007669"/>
    <property type="project" value="InterPro"/>
</dbReference>
<dbReference type="GO" id="GO:0043138">
    <property type="term" value="F:3'-5' DNA helicase activity"/>
    <property type="evidence" value="ECO:0007669"/>
    <property type="project" value="UniProtKB-EC"/>
</dbReference>
<dbReference type="GO" id="GO:0009378">
    <property type="term" value="F:four-way junction helicase activity"/>
    <property type="evidence" value="ECO:0007669"/>
    <property type="project" value="TreeGrafter"/>
</dbReference>
<comment type="caution">
    <text evidence="10">The sequence shown here is derived from an EMBL/GenBank/DDBJ whole genome shotgun (WGS) entry which is preliminary data.</text>
</comment>
<dbReference type="FunFam" id="3.40.50.300:FF:001834">
    <property type="entry name" value="ATP-dependent DNA helicase"/>
    <property type="match status" value="1"/>
</dbReference>
<comment type="catalytic activity">
    <reaction evidence="7">
        <text>ATP + H2O = ADP + phosphate + H(+)</text>
        <dbReference type="Rhea" id="RHEA:13065"/>
        <dbReference type="ChEBI" id="CHEBI:15377"/>
        <dbReference type="ChEBI" id="CHEBI:15378"/>
        <dbReference type="ChEBI" id="CHEBI:30616"/>
        <dbReference type="ChEBI" id="CHEBI:43474"/>
        <dbReference type="ChEBI" id="CHEBI:456216"/>
    </reaction>
</comment>
<keyword evidence="5 7" id="KW-0067">ATP-binding</keyword>
<feature type="domain" description="Helicase C-terminal" evidence="9">
    <location>
        <begin position="261"/>
        <end position="410"/>
    </location>
</feature>
<dbReference type="PROSITE" id="PS51192">
    <property type="entry name" value="HELICASE_ATP_BIND_1"/>
    <property type="match status" value="1"/>
</dbReference>
<dbReference type="PROSITE" id="PS51194">
    <property type="entry name" value="HELICASE_CTER"/>
    <property type="match status" value="1"/>
</dbReference>
<evidence type="ECO:0000256" key="7">
    <source>
        <dbReference type="RuleBase" id="RU364117"/>
    </source>
</evidence>
<protein>
    <recommendedName>
        <fullName evidence="7">ATP-dependent DNA helicase</fullName>
        <ecNumber evidence="7">5.6.2.4</ecNumber>
    </recommendedName>
</protein>
<dbReference type="PANTHER" id="PTHR13710">
    <property type="entry name" value="DNA HELICASE RECQ FAMILY MEMBER"/>
    <property type="match status" value="1"/>
</dbReference>
<dbReference type="CDD" id="cd17920">
    <property type="entry name" value="DEXHc_RecQ"/>
    <property type="match status" value="1"/>
</dbReference>
<keyword evidence="7" id="KW-0539">Nucleus</keyword>
<dbReference type="EMBL" id="PQXN01000055">
    <property type="protein sequence ID" value="TGO58439.1"/>
    <property type="molecule type" value="Genomic_DNA"/>
</dbReference>
<dbReference type="InterPro" id="IPR004589">
    <property type="entry name" value="DNA_helicase_ATP-dep_RecQ"/>
</dbReference>
<evidence type="ECO:0000259" key="8">
    <source>
        <dbReference type="PROSITE" id="PS51192"/>
    </source>
</evidence>
<evidence type="ECO:0000256" key="3">
    <source>
        <dbReference type="ARBA" id="ARBA00022801"/>
    </source>
</evidence>
<evidence type="ECO:0000256" key="5">
    <source>
        <dbReference type="ARBA" id="ARBA00022840"/>
    </source>
</evidence>
<sequence>MPLSRTLSRSDSCVDIDFTLRRIFKKTSFRPLQREVIVAALDGHDVFVQAATSFGKSLCFQLPAVIDQGITIVISPLLSLMTDQVNALQSAGIVAGTINGNTAWPERQRLLADLESGHPLTRLLYVTPEYCSTDNFRKHLRTVHEQRELARIAVDEAHCISEWGHDFRKSFKNLSWFRERFPDIPIICLTATATDQVRQDVIGTMGLSETNLKVFRMTTNRENLHYEVRFKSDESDHFNDFLHWLKGVHRNRMENPERRAELEQKRERLDNVAGIIYTLFRQDCENLASRLRHSGIGARAYHAGLTHEEKTETLNRWINNDKGYDVIVATTAFGMGIDKENVRFVIHWQIPKSFEGFYQEAGRAGRDGKASIHIMYYSREDRDRAYNRVSRDAKERVNLEARINSLKALVSYCEETDECRHKLICKYFGENEVPACDYACDWHKDVKALKRAKLSNLMTEEFVSTQREQGRFDNGYDDNPFQQNTNFSSRIWTTSNAFTMSNDIPNDWFLVKLTRWEDGHETSSALLPVNISAGDTSSGLRNGLEAVYKRIWDYFTVIEKDGNPSDRTNLPLGAALRQGDGIEGLSVDWQGLSAGDWPSQRTLVTEFNLPGIRGRLSMNNSVVIHCIVKDSRLDGIAWCPPKN</sequence>
<dbReference type="GO" id="GO:0000724">
    <property type="term" value="P:double-strand break repair via homologous recombination"/>
    <property type="evidence" value="ECO:0007669"/>
    <property type="project" value="TreeGrafter"/>
</dbReference>
<dbReference type="InterPro" id="IPR001650">
    <property type="entry name" value="Helicase_C-like"/>
</dbReference>
<evidence type="ECO:0000313" key="10">
    <source>
        <dbReference type="EMBL" id="TGO58439.1"/>
    </source>
</evidence>
<comment type="catalytic activity">
    <reaction evidence="6 7">
        <text>Couples ATP hydrolysis with the unwinding of duplex DNA by translocating in the 3'-5' direction.</text>
        <dbReference type="EC" id="5.6.2.4"/>
    </reaction>
</comment>
<evidence type="ECO:0000259" key="9">
    <source>
        <dbReference type="PROSITE" id="PS51194"/>
    </source>
</evidence>
<dbReference type="Pfam" id="PF16124">
    <property type="entry name" value="RecQ_Zn_bind"/>
    <property type="match status" value="1"/>
</dbReference>
<dbReference type="Pfam" id="PF00271">
    <property type="entry name" value="Helicase_C"/>
    <property type="match status" value="1"/>
</dbReference>
<proteinExistence type="inferred from homology"/>
<dbReference type="SUPFAM" id="SSF52540">
    <property type="entry name" value="P-loop containing nucleoside triphosphate hydrolases"/>
    <property type="match status" value="1"/>
</dbReference>
<dbReference type="Pfam" id="PF00270">
    <property type="entry name" value="DEAD"/>
    <property type="match status" value="1"/>
</dbReference>
<keyword evidence="3 7" id="KW-0378">Hydrolase</keyword>
<dbReference type="GO" id="GO:0005634">
    <property type="term" value="C:nucleus"/>
    <property type="evidence" value="ECO:0007669"/>
    <property type="project" value="UniProtKB-SubCell"/>
</dbReference>
<organism evidence="10 11">
    <name type="scientific">Botryotinia convoluta</name>
    <dbReference type="NCBI Taxonomy" id="54673"/>
    <lineage>
        <taxon>Eukaryota</taxon>
        <taxon>Fungi</taxon>
        <taxon>Dikarya</taxon>
        <taxon>Ascomycota</taxon>
        <taxon>Pezizomycotina</taxon>
        <taxon>Leotiomycetes</taxon>
        <taxon>Helotiales</taxon>
        <taxon>Sclerotiniaceae</taxon>
        <taxon>Botryotinia</taxon>
    </lineage>
</organism>
<dbReference type="NCBIfam" id="TIGR00614">
    <property type="entry name" value="recQ_fam"/>
    <property type="match status" value="1"/>
</dbReference>
<dbReference type="OrthoDB" id="10261556at2759"/>
<dbReference type="SMART" id="SM00487">
    <property type="entry name" value="DEXDc"/>
    <property type="match status" value="1"/>
</dbReference>
<dbReference type="CDD" id="cd18794">
    <property type="entry name" value="SF2_C_RecQ"/>
    <property type="match status" value="1"/>
</dbReference>
<reference evidence="10 11" key="1">
    <citation type="submission" date="2017-12" db="EMBL/GenBank/DDBJ databases">
        <title>Comparative genomics of Botrytis spp.</title>
        <authorList>
            <person name="Valero-Jimenez C.A."/>
            <person name="Tapia P."/>
            <person name="Veloso J."/>
            <person name="Silva-Moreno E."/>
            <person name="Staats M."/>
            <person name="Valdes J.H."/>
            <person name="Van Kan J.A.L."/>
        </authorList>
    </citation>
    <scope>NUCLEOTIDE SEQUENCE [LARGE SCALE GENOMIC DNA]</scope>
    <source>
        <strain evidence="10 11">MUCL11595</strain>
    </source>
</reference>
<evidence type="ECO:0000313" key="11">
    <source>
        <dbReference type="Proteomes" id="UP000297527"/>
    </source>
</evidence>
<dbReference type="InterPro" id="IPR014001">
    <property type="entry name" value="Helicase_ATP-bd"/>
</dbReference>
<evidence type="ECO:0000256" key="1">
    <source>
        <dbReference type="ARBA" id="ARBA00005446"/>
    </source>
</evidence>
<dbReference type="AlphaFoldDB" id="A0A4Z1I9Y0"/>
<gene>
    <name evidence="10" type="ORF">BCON_0055g00420</name>
</gene>
<keyword evidence="2 7" id="KW-0547">Nucleotide-binding</keyword>
<dbReference type="GO" id="GO:0005737">
    <property type="term" value="C:cytoplasm"/>
    <property type="evidence" value="ECO:0007669"/>
    <property type="project" value="TreeGrafter"/>
</dbReference>
<dbReference type="InterPro" id="IPR032284">
    <property type="entry name" value="RecQ_Zn-bd"/>
</dbReference>
<evidence type="ECO:0000256" key="6">
    <source>
        <dbReference type="ARBA" id="ARBA00034617"/>
    </source>
</evidence>
<dbReference type="InterPro" id="IPR027417">
    <property type="entry name" value="P-loop_NTPase"/>
</dbReference>
<dbReference type="PANTHER" id="PTHR13710:SF152">
    <property type="entry name" value="ATP-DEPENDENT DNA HELICASE Q5"/>
    <property type="match status" value="1"/>
</dbReference>
<dbReference type="Proteomes" id="UP000297527">
    <property type="component" value="Unassembled WGS sequence"/>
</dbReference>
<name>A0A4Z1I9Y0_9HELO</name>
<comment type="similarity">
    <text evidence="1 7">Belongs to the helicase family. RecQ subfamily.</text>
</comment>
<dbReference type="EC" id="5.6.2.4" evidence="7"/>
<dbReference type="GO" id="GO:0005524">
    <property type="term" value="F:ATP binding"/>
    <property type="evidence" value="ECO:0007669"/>
    <property type="project" value="UniProtKB-KW"/>
</dbReference>
<comment type="subcellular location">
    <subcellularLocation>
        <location evidence="7">Nucleus</location>
    </subcellularLocation>
</comment>
<dbReference type="InterPro" id="IPR011545">
    <property type="entry name" value="DEAD/DEAH_box_helicase_dom"/>
</dbReference>
<dbReference type="SMART" id="SM00490">
    <property type="entry name" value="HELICc"/>
    <property type="match status" value="1"/>
</dbReference>